<keyword evidence="10" id="KW-1185">Reference proteome</keyword>
<organism evidence="9 10">
    <name type="scientific">Letharia columbiana</name>
    <dbReference type="NCBI Taxonomy" id="112416"/>
    <lineage>
        <taxon>Eukaryota</taxon>
        <taxon>Fungi</taxon>
        <taxon>Dikarya</taxon>
        <taxon>Ascomycota</taxon>
        <taxon>Pezizomycotina</taxon>
        <taxon>Lecanoromycetes</taxon>
        <taxon>OSLEUM clade</taxon>
        <taxon>Lecanoromycetidae</taxon>
        <taxon>Lecanorales</taxon>
        <taxon>Lecanorineae</taxon>
        <taxon>Parmeliaceae</taxon>
        <taxon>Letharia</taxon>
    </lineage>
</organism>
<evidence type="ECO:0000313" key="10">
    <source>
        <dbReference type="Proteomes" id="UP000578531"/>
    </source>
</evidence>
<dbReference type="EMBL" id="JACCJC010000029">
    <property type="protein sequence ID" value="KAF6234498.1"/>
    <property type="molecule type" value="Genomic_DNA"/>
</dbReference>
<feature type="transmembrane region" description="Helical" evidence="8">
    <location>
        <begin position="29"/>
        <end position="49"/>
    </location>
</feature>
<feature type="transmembrane region" description="Helical" evidence="8">
    <location>
        <begin position="138"/>
        <end position="160"/>
    </location>
</feature>
<comment type="subcellular location">
    <subcellularLocation>
        <location evidence="8">Cell membrane</location>
        <topology evidence="8">Multi-pass membrane protein</topology>
    </subcellularLocation>
    <subcellularLocation>
        <location evidence="1">Endomembrane system</location>
        <topology evidence="1">Multi-pass membrane protein</topology>
    </subcellularLocation>
</comment>
<gene>
    <name evidence="9" type="ORF">HO173_007123</name>
</gene>
<dbReference type="PANTHER" id="PTHR31611:SF0">
    <property type="entry name" value="HIGH-AFFINITY NICKEL TRANSPORT PROTEIN NIC1"/>
    <property type="match status" value="1"/>
</dbReference>
<evidence type="ECO:0000256" key="5">
    <source>
        <dbReference type="ARBA" id="ARBA00022692"/>
    </source>
</evidence>
<dbReference type="GO" id="GO:0012505">
    <property type="term" value="C:endomembrane system"/>
    <property type="evidence" value="ECO:0007669"/>
    <property type="project" value="UniProtKB-SubCell"/>
</dbReference>
<feature type="transmembrane region" description="Helical" evidence="8">
    <location>
        <begin position="96"/>
        <end position="126"/>
    </location>
</feature>
<evidence type="ECO:0000313" key="9">
    <source>
        <dbReference type="EMBL" id="KAF6234498.1"/>
    </source>
</evidence>
<comment type="similarity">
    <text evidence="2 8">Belongs to the NiCoT transporter (TC 2.A.52) family.</text>
</comment>
<name>A0A8H6FTK7_9LECA</name>
<keyword evidence="7 8" id="KW-0472">Membrane</keyword>
<dbReference type="GeneID" id="59288780"/>
<dbReference type="InterPro" id="IPR004688">
    <property type="entry name" value="Ni/Co_transpt"/>
</dbReference>
<dbReference type="OrthoDB" id="5197598at2759"/>
<protein>
    <recommendedName>
        <fullName evidence="8">Nickel/cobalt efflux system</fullName>
    </recommendedName>
</protein>
<dbReference type="Proteomes" id="UP000578531">
    <property type="component" value="Unassembled WGS sequence"/>
</dbReference>
<evidence type="ECO:0000256" key="6">
    <source>
        <dbReference type="ARBA" id="ARBA00022989"/>
    </source>
</evidence>
<keyword evidence="3 8" id="KW-0813">Transport</keyword>
<proteinExistence type="inferred from homology"/>
<dbReference type="PANTHER" id="PTHR31611">
    <property type="entry name" value="HIGH-AFFINITY NICKEL TRANSPORT PROTEIN NIC1"/>
    <property type="match status" value="1"/>
</dbReference>
<evidence type="ECO:0000256" key="7">
    <source>
        <dbReference type="ARBA" id="ARBA00023136"/>
    </source>
</evidence>
<keyword evidence="5 8" id="KW-0812">Transmembrane</keyword>
<feature type="transmembrane region" description="Helical" evidence="8">
    <location>
        <begin position="340"/>
        <end position="359"/>
    </location>
</feature>
<dbReference type="GO" id="GO:0005886">
    <property type="term" value="C:plasma membrane"/>
    <property type="evidence" value="ECO:0007669"/>
    <property type="project" value="UniProtKB-SubCell"/>
</dbReference>
<dbReference type="InterPro" id="IPR011541">
    <property type="entry name" value="Ni/Co_transpt_high_affinity"/>
</dbReference>
<comment type="caution">
    <text evidence="9">The sequence shown here is derived from an EMBL/GenBank/DDBJ whole genome shotgun (WGS) entry which is preliminary data.</text>
</comment>
<evidence type="ECO:0000256" key="1">
    <source>
        <dbReference type="ARBA" id="ARBA00004127"/>
    </source>
</evidence>
<feature type="transmembrane region" description="Helical" evidence="8">
    <location>
        <begin position="263"/>
        <end position="285"/>
    </location>
</feature>
<evidence type="ECO:0000256" key="2">
    <source>
        <dbReference type="ARBA" id="ARBA00010892"/>
    </source>
</evidence>
<accession>A0A8H6FTK7</accession>
<dbReference type="AlphaFoldDB" id="A0A8H6FTK7"/>
<keyword evidence="6 8" id="KW-1133">Transmembrane helix</keyword>
<feature type="transmembrane region" description="Helical" evidence="8">
    <location>
        <begin position="55"/>
        <end position="75"/>
    </location>
</feature>
<feature type="transmembrane region" description="Helical" evidence="8">
    <location>
        <begin position="306"/>
        <end position="334"/>
    </location>
</feature>
<feature type="transmembrane region" description="Helical" evidence="8">
    <location>
        <begin position="235"/>
        <end position="257"/>
    </location>
</feature>
<keyword evidence="4" id="KW-0533">Nickel</keyword>
<sequence length="442" mass="47462">MGFPALKNGINRRAIACHGRIPGLRTLPFPAVGIIVGLVFANAIVWVAIGILLHFHIALVSTAVLSYTLGLRHALDADHISAIDLMTRRLIASGQRPVTVGTFFSLGHSTIVIVTSVVVAATASAISSRFGAFSKIGGIIGTSVSAGFLIILGIMNIYILHKLVQLMRKLIASAPGDEQSFEIKGAGCLFYLFKRIFKLIDRPWKMCSPLETPLSAHGAGSCKANQQVSVLRYPLGLLFGLGFDTSSEVALLGIASIQGAKGTSIWLILIFPVLFTVGMCLLDTIDGALMMALYTSTALAKDQIAILYYSIVLTVITVMVAMIIGFVQLLTLVLNVAQPSGGAICGSFVVLGGLSALLYKPWRRRIDRRRERHPQHQQLQNDKELGTLPELNGVLLDFDVSQRDGETPTNGNDNSDNPNVFEAEILPTFTSCHGAPSRSAVV</sequence>
<evidence type="ECO:0000256" key="8">
    <source>
        <dbReference type="RuleBase" id="RU362101"/>
    </source>
</evidence>
<dbReference type="GO" id="GO:0015099">
    <property type="term" value="F:nickel cation transmembrane transporter activity"/>
    <property type="evidence" value="ECO:0007669"/>
    <property type="project" value="UniProtKB-UniRule"/>
</dbReference>
<dbReference type="RefSeq" id="XP_037163889.1">
    <property type="nucleotide sequence ID" value="XM_037309028.1"/>
</dbReference>
<evidence type="ECO:0000256" key="3">
    <source>
        <dbReference type="ARBA" id="ARBA00022448"/>
    </source>
</evidence>
<evidence type="ECO:0000256" key="4">
    <source>
        <dbReference type="ARBA" id="ARBA00022596"/>
    </source>
</evidence>
<dbReference type="Pfam" id="PF03824">
    <property type="entry name" value="NicO"/>
    <property type="match status" value="2"/>
</dbReference>
<reference evidence="9 10" key="1">
    <citation type="journal article" date="2020" name="Genomics">
        <title>Complete, high-quality genomes from long-read metagenomic sequencing of two wolf lichen thalli reveals enigmatic genome architecture.</title>
        <authorList>
            <person name="McKenzie S.K."/>
            <person name="Walston R.F."/>
            <person name="Allen J.L."/>
        </authorList>
    </citation>
    <scope>NUCLEOTIDE SEQUENCE [LARGE SCALE GENOMIC DNA]</scope>
    <source>
        <strain evidence="9">WasteWater2</strain>
    </source>
</reference>